<sequence>MDYKNCHFGHLKGRDGISDVTFRDKEGIAQRLLLYRVIIDSLRAGLHGFFLVAGEQEKC</sequence>
<comment type="caution">
    <text evidence="1">The sequence shown here is derived from an EMBL/GenBank/DDBJ whole genome shotgun (WGS) entry which is preliminary data.</text>
</comment>
<dbReference type="EMBL" id="JACNYK010000002">
    <property type="protein sequence ID" value="MBD1426256.1"/>
    <property type="molecule type" value="Genomic_DNA"/>
</dbReference>
<reference evidence="1 2" key="1">
    <citation type="submission" date="2020-08" db="EMBL/GenBank/DDBJ databases">
        <title>Sphingobacterium sp. DN00404 isolated from aquaculture water.</title>
        <authorList>
            <person name="Zhang M."/>
        </authorList>
    </citation>
    <scope>NUCLEOTIDE SEQUENCE [LARGE SCALE GENOMIC DNA]</scope>
    <source>
        <strain evidence="1 2">KCTC 32294</strain>
    </source>
</reference>
<protein>
    <submittedName>
        <fullName evidence="1">Uncharacterized protein</fullName>
    </submittedName>
</protein>
<organism evidence="1 2">
    <name type="scientific">Sphingobacterium arenae</name>
    <dbReference type="NCBI Taxonomy" id="1280598"/>
    <lineage>
        <taxon>Bacteria</taxon>
        <taxon>Pseudomonadati</taxon>
        <taxon>Bacteroidota</taxon>
        <taxon>Sphingobacteriia</taxon>
        <taxon>Sphingobacteriales</taxon>
        <taxon>Sphingobacteriaceae</taxon>
        <taxon>Sphingobacterium</taxon>
    </lineage>
</organism>
<evidence type="ECO:0000313" key="2">
    <source>
        <dbReference type="Proteomes" id="UP000606494"/>
    </source>
</evidence>
<keyword evidence="2" id="KW-1185">Reference proteome</keyword>
<proteinExistence type="predicted"/>
<accession>A0ABR7Y4R0</accession>
<gene>
    <name evidence="1" type="ORF">H8B17_11735</name>
</gene>
<name>A0ABR7Y4R0_9SPHI</name>
<dbReference type="RefSeq" id="WP_223816504.1">
    <property type="nucleotide sequence ID" value="NZ_JACNYK010000002.1"/>
</dbReference>
<dbReference type="Proteomes" id="UP000606494">
    <property type="component" value="Unassembled WGS sequence"/>
</dbReference>
<evidence type="ECO:0000313" key="1">
    <source>
        <dbReference type="EMBL" id="MBD1426256.1"/>
    </source>
</evidence>